<comment type="caution">
    <text evidence="1">The sequence shown here is derived from an EMBL/GenBank/DDBJ whole genome shotgun (WGS) entry which is preliminary data.</text>
</comment>
<evidence type="ECO:0000313" key="1">
    <source>
        <dbReference type="EMBL" id="MST95460.1"/>
    </source>
</evidence>
<accession>A0A844FW44</accession>
<evidence type="ECO:0000313" key="2">
    <source>
        <dbReference type="Proteomes" id="UP000435649"/>
    </source>
</evidence>
<dbReference type="EMBL" id="VUNS01000001">
    <property type="protein sequence ID" value="MST95460.1"/>
    <property type="molecule type" value="Genomic_DNA"/>
</dbReference>
<sequence length="651" mass="75462">MHNSLIENGIQKILEGMCSPEKYSQKELLKYYRLYLYLLETNFEKLKNYKLSLVIDLIPKEYLLSDIFVIGRYLTNVLKDSASILGAQRANHTFCDHCISSSNSEKIKFICHILNIEYGVFSQPQISPQISSAEVWCKQIENDLLLCCKFRSSSWGEDQKSSIVQTFNLILDSLERIYVYNRKIIQLYRFFEDFGGNCQITDLKKLLLIKYILLNKKYSLEDHSCIEELIEKNEILFSDEEKYYLQQDYFNEFKVFSPHFRTLPKENAPTFGTQIIQFIVPFQCICPKEIIVNDSVAIKVEDIEADPFKDPFTEIATDFSIDYPIVPVFISDIYDASEAAYIQVKYQNVKIPSREDGARNIEDVREQEALLGRTVIHDKEKVIATLRKSFNEIKDVLKIYLSDITIDLFSNFKIQYFQNDIRNTICFEAYLLTNPNSYEKARNNYKATVCNALDSITAIRKIIADKIFFMSGRDMLDTLVRLLHDAVGNAIEYGGCRSYFSDMDGHPLSEPALQPFVYNQLRIPLHLMGITINREVVCCNGSLDFHCSATSSKGSALQIAVEMKKADHPHLIHGLEQQLPQYMQAENIRYGIFLIFWFKTKQYPYPSQYSNIEEMKIDLERKSPRHGKTIRIVVIDCTPHLFPSNPKSLCK</sequence>
<organism evidence="1 2">
    <name type="scientific">Victivallis lenta</name>
    <dbReference type="NCBI Taxonomy" id="2606640"/>
    <lineage>
        <taxon>Bacteria</taxon>
        <taxon>Pseudomonadati</taxon>
        <taxon>Lentisphaerota</taxon>
        <taxon>Lentisphaeria</taxon>
        <taxon>Victivallales</taxon>
        <taxon>Victivallaceae</taxon>
        <taxon>Victivallis</taxon>
    </lineage>
</organism>
<proteinExistence type="predicted"/>
<reference evidence="1 2" key="1">
    <citation type="submission" date="2019-08" db="EMBL/GenBank/DDBJ databases">
        <title>In-depth cultivation of the pig gut microbiome towards novel bacterial diversity and tailored functional studies.</title>
        <authorList>
            <person name="Wylensek D."/>
            <person name="Hitch T.C.A."/>
            <person name="Clavel T."/>
        </authorList>
    </citation>
    <scope>NUCLEOTIDE SEQUENCE [LARGE SCALE GENOMIC DNA]</scope>
    <source>
        <strain evidence="1 2">BBE-744-WT-12</strain>
    </source>
</reference>
<dbReference type="Proteomes" id="UP000435649">
    <property type="component" value="Unassembled WGS sequence"/>
</dbReference>
<dbReference type="AlphaFoldDB" id="A0A844FW44"/>
<name>A0A844FW44_9BACT</name>
<keyword evidence="2" id="KW-1185">Reference proteome</keyword>
<protein>
    <submittedName>
        <fullName evidence="1">Uncharacterized protein</fullName>
    </submittedName>
</protein>
<gene>
    <name evidence="1" type="ORF">FYJ85_00155</name>
</gene>
<dbReference type="RefSeq" id="WP_154416598.1">
    <property type="nucleotide sequence ID" value="NZ_VUNS01000001.1"/>
</dbReference>